<evidence type="ECO:0000313" key="1">
    <source>
        <dbReference type="EMBL" id="KAI5648643.1"/>
    </source>
</evidence>
<dbReference type="EMBL" id="CM044708">
    <property type="protein sequence ID" value="KAI5648643.1"/>
    <property type="molecule type" value="Genomic_DNA"/>
</dbReference>
<accession>A0ACB9ZMH5</accession>
<sequence>MLGAAPQDSSCSTHEYSHAEYDVSSFDLTYRCLVRSLHIEGEVDKRGDDDGDDEQPVPVAPVALASGSDGHPRHGKGKGKGLTGSRSKRPDVVREVLALTQKRKKGGLVEPEFIPSYDGHVEGPIWHGQDRGSLKC</sequence>
<evidence type="ECO:0000313" key="2">
    <source>
        <dbReference type="Proteomes" id="UP001060085"/>
    </source>
</evidence>
<protein>
    <submittedName>
        <fullName evidence="1">Uncharacterized protein</fullName>
    </submittedName>
</protein>
<keyword evidence="2" id="KW-1185">Reference proteome</keyword>
<proteinExistence type="predicted"/>
<organism evidence="1 2">
    <name type="scientific">Catharanthus roseus</name>
    <name type="common">Madagascar periwinkle</name>
    <name type="synonym">Vinca rosea</name>
    <dbReference type="NCBI Taxonomy" id="4058"/>
    <lineage>
        <taxon>Eukaryota</taxon>
        <taxon>Viridiplantae</taxon>
        <taxon>Streptophyta</taxon>
        <taxon>Embryophyta</taxon>
        <taxon>Tracheophyta</taxon>
        <taxon>Spermatophyta</taxon>
        <taxon>Magnoliopsida</taxon>
        <taxon>eudicotyledons</taxon>
        <taxon>Gunneridae</taxon>
        <taxon>Pentapetalae</taxon>
        <taxon>asterids</taxon>
        <taxon>lamiids</taxon>
        <taxon>Gentianales</taxon>
        <taxon>Apocynaceae</taxon>
        <taxon>Rauvolfioideae</taxon>
        <taxon>Vinceae</taxon>
        <taxon>Catharanthinae</taxon>
        <taxon>Catharanthus</taxon>
    </lineage>
</organism>
<name>A0ACB9ZMH5_CATRO</name>
<reference evidence="2" key="1">
    <citation type="journal article" date="2023" name="Nat. Plants">
        <title>Single-cell RNA sequencing provides a high-resolution roadmap for understanding the multicellular compartmentation of specialized metabolism.</title>
        <authorList>
            <person name="Sun S."/>
            <person name="Shen X."/>
            <person name="Li Y."/>
            <person name="Li Y."/>
            <person name="Wang S."/>
            <person name="Li R."/>
            <person name="Zhang H."/>
            <person name="Shen G."/>
            <person name="Guo B."/>
            <person name="Wei J."/>
            <person name="Xu J."/>
            <person name="St-Pierre B."/>
            <person name="Chen S."/>
            <person name="Sun C."/>
        </authorList>
    </citation>
    <scope>NUCLEOTIDE SEQUENCE [LARGE SCALE GENOMIC DNA]</scope>
</reference>
<comment type="caution">
    <text evidence="1">The sequence shown here is derived from an EMBL/GenBank/DDBJ whole genome shotgun (WGS) entry which is preliminary data.</text>
</comment>
<gene>
    <name evidence="1" type="ORF">M9H77_34648</name>
</gene>
<dbReference type="Proteomes" id="UP001060085">
    <property type="component" value="Linkage Group LG08"/>
</dbReference>